<evidence type="ECO:0000256" key="5">
    <source>
        <dbReference type="ARBA" id="ARBA00022723"/>
    </source>
</evidence>
<dbReference type="Proteomes" id="UP000287651">
    <property type="component" value="Unassembled WGS sequence"/>
</dbReference>
<evidence type="ECO:0000313" key="12">
    <source>
        <dbReference type="Proteomes" id="UP000287651"/>
    </source>
</evidence>
<evidence type="ECO:0000256" key="1">
    <source>
        <dbReference type="ARBA" id="ARBA00004370"/>
    </source>
</evidence>
<keyword evidence="10" id="KW-0472">Membrane</keyword>
<comment type="caution">
    <text evidence="11">The sequence shown here is derived from an EMBL/GenBank/DDBJ whole genome shotgun (WGS) entry which is preliminary data.</text>
</comment>
<dbReference type="PANTHER" id="PTHR24282">
    <property type="entry name" value="CYTOCHROME P450 FAMILY MEMBER"/>
    <property type="match status" value="1"/>
</dbReference>
<evidence type="ECO:0000256" key="4">
    <source>
        <dbReference type="ARBA" id="ARBA00022692"/>
    </source>
</evidence>
<comment type="subcellular location">
    <subcellularLocation>
        <location evidence="1">Membrane</location>
    </subcellularLocation>
</comment>
<evidence type="ECO:0000256" key="3">
    <source>
        <dbReference type="ARBA" id="ARBA00022617"/>
    </source>
</evidence>
<evidence type="ECO:0000256" key="8">
    <source>
        <dbReference type="ARBA" id="ARBA00023004"/>
    </source>
</evidence>
<reference evidence="11 12" key="1">
    <citation type="journal article" date="2014" name="Agronomy (Basel)">
        <title>A Draft Genome Sequence for Ensete ventricosum, the Drought-Tolerant Tree Against Hunger.</title>
        <authorList>
            <person name="Harrison J."/>
            <person name="Moore K.A."/>
            <person name="Paszkiewicz K."/>
            <person name="Jones T."/>
            <person name="Grant M."/>
            <person name="Ambacheew D."/>
            <person name="Muzemil S."/>
            <person name="Studholme D.J."/>
        </authorList>
    </citation>
    <scope>NUCLEOTIDE SEQUENCE [LARGE SCALE GENOMIC DNA]</scope>
</reference>
<dbReference type="Gene3D" id="1.10.630.10">
    <property type="entry name" value="Cytochrome P450"/>
    <property type="match status" value="1"/>
</dbReference>
<keyword evidence="7" id="KW-0560">Oxidoreductase</keyword>
<accession>A0A426Z5C6</accession>
<dbReference type="GO" id="GO:0005506">
    <property type="term" value="F:iron ion binding"/>
    <property type="evidence" value="ECO:0007669"/>
    <property type="project" value="InterPro"/>
</dbReference>
<dbReference type="PANTHER" id="PTHR24282:SF15">
    <property type="entry name" value="CYTOCHROME P450, FAMILY 715, SUBFAMILY A, POLYPEPTIDE 1"/>
    <property type="match status" value="1"/>
</dbReference>
<keyword evidence="9" id="KW-0503">Monooxygenase</keyword>
<organism evidence="11 12">
    <name type="scientific">Ensete ventricosum</name>
    <name type="common">Abyssinian banana</name>
    <name type="synonym">Musa ensete</name>
    <dbReference type="NCBI Taxonomy" id="4639"/>
    <lineage>
        <taxon>Eukaryota</taxon>
        <taxon>Viridiplantae</taxon>
        <taxon>Streptophyta</taxon>
        <taxon>Embryophyta</taxon>
        <taxon>Tracheophyta</taxon>
        <taxon>Spermatophyta</taxon>
        <taxon>Magnoliopsida</taxon>
        <taxon>Liliopsida</taxon>
        <taxon>Zingiberales</taxon>
        <taxon>Musaceae</taxon>
        <taxon>Ensete</taxon>
    </lineage>
</organism>
<keyword evidence="6" id="KW-1133">Transmembrane helix</keyword>
<protein>
    <submittedName>
        <fullName evidence="11">Uncharacterized protein</fullName>
    </submittedName>
</protein>
<evidence type="ECO:0000256" key="10">
    <source>
        <dbReference type="ARBA" id="ARBA00023136"/>
    </source>
</evidence>
<name>A0A426Z5C6_ENSVE</name>
<dbReference type="GO" id="GO:0020037">
    <property type="term" value="F:heme binding"/>
    <property type="evidence" value="ECO:0007669"/>
    <property type="project" value="InterPro"/>
</dbReference>
<dbReference type="GO" id="GO:0016705">
    <property type="term" value="F:oxidoreductase activity, acting on paired donors, with incorporation or reduction of molecular oxygen"/>
    <property type="evidence" value="ECO:0007669"/>
    <property type="project" value="InterPro"/>
</dbReference>
<dbReference type="EMBL" id="AMZH03008337">
    <property type="protein sequence ID" value="RRT59166.1"/>
    <property type="molecule type" value="Genomic_DNA"/>
</dbReference>
<dbReference type="AlphaFoldDB" id="A0A426Z5C6"/>
<evidence type="ECO:0000256" key="2">
    <source>
        <dbReference type="ARBA" id="ARBA00010617"/>
    </source>
</evidence>
<sequence length="174" mass="19532">MVVGFPSGDSPVTYVFNGVHAGKVFVYWLGTEPFLYVADPEFLERVTSSAIDKKWGKPDVFERDRKPMFGKGLSMVDGDEWTHRRHIITPAFSMTNLKAMVSVMEETTKKMLTEWSELLARGQREIDVGKDVTKNAAEIIAKTSFGISEGNGEKLQLMQKILFQVNRPVGVPCD</sequence>
<dbReference type="InterPro" id="IPR001128">
    <property type="entry name" value="Cyt_P450"/>
</dbReference>
<evidence type="ECO:0000256" key="9">
    <source>
        <dbReference type="ARBA" id="ARBA00023033"/>
    </source>
</evidence>
<dbReference type="Pfam" id="PF00067">
    <property type="entry name" value="p450"/>
    <property type="match status" value="1"/>
</dbReference>
<keyword evidence="3" id="KW-0349">Heme</keyword>
<dbReference type="InterPro" id="IPR050665">
    <property type="entry name" value="Cytochrome_P450_Monooxygen"/>
</dbReference>
<gene>
    <name evidence="11" type="ORF">B296_00039686</name>
</gene>
<dbReference type="SUPFAM" id="SSF48264">
    <property type="entry name" value="Cytochrome P450"/>
    <property type="match status" value="1"/>
</dbReference>
<evidence type="ECO:0000313" key="11">
    <source>
        <dbReference type="EMBL" id="RRT59166.1"/>
    </source>
</evidence>
<dbReference type="InterPro" id="IPR036396">
    <property type="entry name" value="Cyt_P450_sf"/>
</dbReference>
<evidence type="ECO:0000256" key="6">
    <source>
        <dbReference type="ARBA" id="ARBA00022989"/>
    </source>
</evidence>
<dbReference type="GO" id="GO:0006629">
    <property type="term" value="P:lipid metabolic process"/>
    <property type="evidence" value="ECO:0007669"/>
    <property type="project" value="UniProtKB-ARBA"/>
</dbReference>
<comment type="similarity">
    <text evidence="2">Belongs to the cytochrome P450 family.</text>
</comment>
<dbReference type="GO" id="GO:0016020">
    <property type="term" value="C:membrane"/>
    <property type="evidence" value="ECO:0007669"/>
    <property type="project" value="UniProtKB-SubCell"/>
</dbReference>
<keyword evidence="5" id="KW-0479">Metal-binding</keyword>
<dbReference type="GO" id="GO:0004497">
    <property type="term" value="F:monooxygenase activity"/>
    <property type="evidence" value="ECO:0007669"/>
    <property type="project" value="UniProtKB-KW"/>
</dbReference>
<keyword evidence="4" id="KW-0812">Transmembrane</keyword>
<evidence type="ECO:0000256" key="7">
    <source>
        <dbReference type="ARBA" id="ARBA00023002"/>
    </source>
</evidence>
<keyword evidence="8" id="KW-0408">Iron</keyword>
<proteinExistence type="inferred from homology"/>